<feature type="domain" description="SRCR" evidence="5">
    <location>
        <begin position="2968"/>
        <end position="3069"/>
    </location>
</feature>
<feature type="domain" description="SRCR" evidence="5">
    <location>
        <begin position="3186"/>
        <end position="3285"/>
    </location>
</feature>
<feature type="disulfide bond" evidence="2">
    <location>
        <begin position="594"/>
        <end position="604"/>
    </location>
</feature>
<evidence type="ECO:0000313" key="7">
    <source>
        <dbReference type="RefSeq" id="XP_012937884.1"/>
    </source>
</evidence>
<feature type="disulfide bond" evidence="2">
    <location>
        <begin position="1931"/>
        <end position="1941"/>
    </location>
</feature>
<feature type="disulfide bond" evidence="2">
    <location>
        <begin position="2926"/>
        <end position="2936"/>
    </location>
</feature>
<feature type="disulfide bond" evidence="2">
    <location>
        <begin position="674"/>
        <end position="735"/>
    </location>
</feature>
<feature type="disulfide bond" evidence="2">
    <location>
        <begin position="2036"/>
        <end position="2046"/>
    </location>
</feature>
<feature type="domain" description="SRCR" evidence="5">
    <location>
        <begin position="1179"/>
        <end position="1279"/>
    </location>
</feature>
<keyword evidence="4" id="KW-1133">Transmembrane helix</keyword>
<dbReference type="SMART" id="SM00202">
    <property type="entry name" value="SR"/>
    <property type="match status" value="27"/>
</dbReference>
<feature type="domain" description="SRCR" evidence="5">
    <location>
        <begin position="1857"/>
        <end position="1961"/>
    </location>
</feature>
<feature type="domain" description="SRCR" evidence="5">
    <location>
        <begin position="853"/>
        <end position="953"/>
    </location>
</feature>
<feature type="disulfide bond" evidence="2">
    <location>
        <begin position="379"/>
        <end position="389"/>
    </location>
</feature>
<feature type="domain" description="SRCR" evidence="5">
    <location>
        <begin position="743"/>
        <end position="847"/>
    </location>
</feature>
<feature type="disulfide bond" evidence="2">
    <location>
        <begin position="1462"/>
        <end position="1472"/>
    </location>
</feature>
<feature type="disulfide bond" evidence="2">
    <location>
        <begin position="661"/>
        <end position="725"/>
    </location>
</feature>
<feature type="disulfide bond" evidence="2">
    <location>
        <begin position="1352"/>
        <end position="1362"/>
    </location>
</feature>
<evidence type="ECO:0000256" key="4">
    <source>
        <dbReference type="SAM" id="Phobius"/>
    </source>
</evidence>
<feature type="disulfide bond" evidence="2">
    <location>
        <begin position="2366"/>
        <end position="2376"/>
    </location>
</feature>
<feature type="compositionally biased region" description="Polar residues" evidence="3">
    <location>
        <begin position="3352"/>
        <end position="3368"/>
    </location>
</feature>
<feature type="domain" description="SRCR" evidence="5">
    <location>
        <begin position="2068"/>
        <end position="2176"/>
    </location>
</feature>
<feature type="domain" description="SRCR" evidence="5">
    <location>
        <begin position="415"/>
        <end position="520"/>
    </location>
</feature>
<feature type="disulfide bond" evidence="2">
    <location>
        <begin position="259"/>
        <end position="269"/>
    </location>
</feature>
<feature type="domain" description="SRCR" evidence="5">
    <location>
        <begin position="2512"/>
        <end position="2613"/>
    </location>
</feature>
<keyword evidence="4" id="KW-0472">Membrane</keyword>
<evidence type="ECO:0000256" key="2">
    <source>
        <dbReference type="PROSITE-ProRule" id="PRU00196"/>
    </source>
</evidence>
<dbReference type="Proteomes" id="UP000694888">
    <property type="component" value="Unplaced"/>
</dbReference>
<feature type="domain" description="SRCR" evidence="5">
    <location>
        <begin position="1712"/>
        <end position="1820"/>
    </location>
</feature>
<feature type="region of interest" description="Disordered" evidence="3">
    <location>
        <begin position="3292"/>
        <end position="3387"/>
    </location>
</feature>
<evidence type="ECO:0000313" key="6">
    <source>
        <dbReference type="Proteomes" id="UP000694888"/>
    </source>
</evidence>
<feature type="disulfide bond" evidence="2">
    <location>
        <begin position="1543"/>
        <end position="1604"/>
    </location>
</feature>
<feature type="disulfide bond" evidence="2">
    <location>
        <begin position="1787"/>
        <end position="1797"/>
    </location>
</feature>
<feature type="domain" description="SRCR" evidence="5">
    <location>
        <begin position="1501"/>
        <end position="1605"/>
    </location>
</feature>
<feature type="domain" description="SRCR" evidence="5">
    <location>
        <begin position="3076"/>
        <end position="3177"/>
    </location>
</feature>
<gene>
    <name evidence="7" type="primary">LOC101855611</name>
</gene>
<evidence type="ECO:0000256" key="1">
    <source>
        <dbReference type="ARBA" id="ARBA00023157"/>
    </source>
</evidence>
<dbReference type="PANTHER" id="PTHR48071">
    <property type="entry name" value="SRCR DOMAIN-CONTAINING PROTEIN"/>
    <property type="match status" value="1"/>
</dbReference>
<feature type="transmembrane region" description="Helical" evidence="4">
    <location>
        <begin position="3392"/>
        <end position="3415"/>
    </location>
</feature>
<feature type="disulfide bond" evidence="2">
    <location>
        <begin position="811"/>
        <end position="821"/>
    </location>
</feature>
<feature type="disulfide bond" evidence="2">
    <location>
        <begin position="486"/>
        <end position="496"/>
    </location>
</feature>
<evidence type="ECO:0000256" key="3">
    <source>
        <dbReference type="SAM" id="MobiDB-lite"/>
    </source>
</evidence>
<feature type="domain" description="SRCR" evidence="5">
    <location>
        <begin position="2855"/>
        <end position="2955"/>
    </location>
</feature>
<feature type="disulfide bond" evidence="2">
    <location>
        <begin position="2474"/>
        <end position="2484"/>
    </location>
</feature>
<keyword evidence="4" id="KW-0812">Transmembrane</keyword>
<feature type="domain" description="SRCR" evidence="5">
    <location>
        <begin position="523"/>
        <end position="625"/>
    </location>
</feature>
<feature type="disulfide bond" evidence="2">
    <location>
        <begin position="2698"/>
        <end position="2708"/>
    </location>
</feature>
<feature type="region of interest" description="Disordered" evidence="3">
    <location>
        <begin position="3453"/>
        <end position="3504"/>
    </location>
</feature>
<dbReference type="InterPro" id="IPR001190">
    <property type="entry name" value="SRCR"/>
</dbReference>
<feature type="domain" description="SRCR" evidence="5">
    <location>
        <begin position="2293"/>
        <end position="2398"/>
    </location>
</feature>
<feature type="compositionally biased region" description="Polar residues" evidence="3">
    <location>
        <begin position="3477"/>
        <end position="3488"/>
    </location>
</feature>
<accession>A0ABM0ZZR3</accession>
<feature type="domain" description="SRCR" evidence="5">
    <location>
        <begin position="182"/>
        <end position="292"/>
    </location>
</feature>
<feature type="disulfide bond" evidence="2">
    <location>
        <begin position="3144"/>
        <end position="3154"/>
    </location>
</feature>
<dbReference type="PRINTS" id="PR00258">
    <property type="entry name" value="SPERACTRCPTR"/>
</dbReference>
<feature type="disulfide bond" evidence="2">
    <location>
        <begin position="3037"/>
        <end position="3047"/>
    </location>
</feature>
<feature type="disulfide bond" evidence="2">
    <location>
        <begin position="1680"/>
        <end position="1690"/>
    </location>
</feature>
<proteinExistence type="predicted"/>
<feature type="disulfide bond" evidence="2">
    <location>
        <begin position="2586"/>
        <end position="2596"/>
    </location>
</feature>
<evidence type="ECO:0000259" key="5">
    <source>
        <dbReference type="PROSITE" id="PS50287"/>
    </source>
</evidence>
<dbReference type="RefSeq" id="XP_012937884.1">
    <property type="nucleotide sequence ID" value="XM_013082430.2"/>
</dbReference>
<feature type="disulfide bond" evidence="2">
    <location>
        <begin position="1032"/>
        <end position="1042"/>
    </location>
</feature>
<feature type="domain" description="SRCR" evidence="5">
    <location>
        <begin position="2405"/>
        <end position="2509"/>
    </location>
</feature>
<feature type="domain" description="SRCR" evidence="5">
    <location>
        <begin position="2737"/>
        <end position="2852"/>
    </location>
</feature>
<feature type="disulfide bond" evidence="2">
    <location>
        <begin position="1247"/>
        <end position="1257"/>
    </location>
</feature>
<keyword evidence="1 2" id="KW-1015">Disulfide bond</keyword>
<feature type="domain" description="SRCR" evidence="5">
    <location>
        <begin position="1614"/>
        <end position="1712"/>
    </location>
</feature>
<feature type="domain" description="SRCR" evidence="5">
    <location>
        <begin position="2626"/>
        <end position="2730"/>
    </location>
</feature>
<feature type="disulfide bond" evidence="2">
    <location>
        <begin position="444"/>
        <end position="508"/>
    </location>
</feature>
<feature type="domain" description="SRCR" evidence="5">
    <location>
        <begin position="1392"/>
        <end position="1498"/>
    </location>
</feature>
<feature type="disulfide bond" evidence="2">
    <location>
        <begin position="1144"/>
        <end position="1154"/>
    </location>
</feature>
<feature type="domain" description="SRCR" evidence="5">
    <location>
        <begin position="65"/>
        <end position="178"/>
    </location>
</feature>
<feature type="compositionally biased region" description="Pro residues" evidence="3">
    <location>
        <begin position="3322"/>
        <end position="3342"/>
    </location>
</feature>
<feature type="domain" description="SRCR" evidence="5">
    <location>
        <begin position="948"/>
        <end position="1064"/>
    </location>
</feature>
<feature type="compositionally biased region" description="Low complexity" evidence="3">
    <location>
        <begin position="3303"/>
        <end position="3321"/>
    </location>
</feature>
<dbReference type="Gene3D" id="3.10.250.10">
    <property type="entry name" value="SRCR-like domain"/>
    <property type="match status" value="29"/>
</dbReference>
<feature type="disulfide bond" evidence="2">
    <location>
        <begin position="3254"/>
        <end position="3264"/>
    </location>
</feature>
<feature type="disulfide bond" evidence="2">
    <location>
        <begin position="2143"/>
        <end position="2153"/>
    </location>
</feature>
<feature type="disulfide bond" evidence="2">
    <location>
        <begin position="2808"/>
        <end position="2818"/>
    </location>
</feature>
<organism evidence="6 7">
    <name type="scientific">Aplysia californica</name>
    <name type="common">California sea hare</name>
    <dbReference type="NCBI Taxonomy" id="6500"/>
    <lineage>
        <taxon>Eukaryota</taxon>
        <taxon>Metazoa</taxon>
        <taxon>Spiralia</taxon>
        <taxon>Lophotrochozoa</taxon>
        <taxon>Mollusca</taxon>
        <taxon>Gastropoda</taxon>
        <taxon>Heterobranchia</taxon>
        <taxon>Euthyneura</taxon>
        <taxon>Tectipleura</taxon>
        <taxon>Aplysiida</taxon>
        <taxon>Aplysioidea</taxon>
        <taxon>Aplysiidae</taxon>
        <taxon>Aplysia</taxon>
    </lineage>
</organism>
<dbReference type="InterPro" id="IPR036772">
    <property type="entry name" value="SRCR-like_dom_sf"/>
</dbReference>
<feature type="disulfide bond" evidence="2">
    <location>
        <begin position="1575"/>
        <end position="1585"/>
    </location>
</feature>
<feature type="disulfide bond" evidence="2">
    <location>
        <begin position="1217"/>
        <end position="1278"/>
    </location>
</feature>
<feature type="disulfide bond" evidence="2">
    <location>
        <begin position="2249"/>
        <end position="2259"/>
    </location>
</feature>
<dbReference type="PROSITE" id="PS50287">
    <property type="entry name" value="SRCR_2"/>
    <property type="match status" value="29"/>
</dbReference>
<feature type="disulfide bond" evidence="2">
    <location>
        <begin position="549"/>
        <end position="613"/>
    </location>
</feature>
<dbReference type="SUPFAM" id="SSF56487">
    <property type="entry name" value="SRCR-like"/>
    <property type="match status" value="29"/>
</dbReference>
<dbReference type="GeneID" id="101855611"/>
<feature type="domain" description="SRCR" evidence="5">
    <location>
        <begin position="2179"/>
        <end position="2283"/>
    </location>
</feature>
<feature type="domain" description="SRCR" evidence="5">
    <location>
        <begin position="1071"/>
        <end position="1176"/>
    </location>
</feature>
<feature type="domain" description="SRCR" evidence="5">
    <location>
        <begin position="1970"/>
        <end position="2068"/>
    </location>
</feature>
<feature type="disulfide bond" evidence="2">
    <location>
        <begin position="2880"/>
        <end position="2944"/>
    </location>
</feature>
<dbReference type="Pfam" id="PF00530">
    <property type="entry name" value="SRCR"/>
    <property type="match status" value="28"/>
</dbReference>
<feature type="domain" description="SRCR" evidence="5">
    <location>
        <begin position="633"/>
        <end position="736"/>
    </location>
</feature>
<protein>
    <submittedName>
        <fullName evidence="7">Deleted in malignant brain tumors 1 protein</fullName>
    </submittedName>
</protein>
<name>A0ABM0ZZR3_APLCA</name>
<feature type="disulfide bond" evidence="2">
    <location>
        <begin position="1204"/>
        <end position="1268"/>
    </location>
</feature>
<feature type="domain" description="SRCR" evidence="5">
    <location>
        <begin position="1280"/>
        <end position="1382"/>
    </location>
</feature>
<sequence>MYFILQGVAGAYLGHRDTEGFYRKMSCEGSEKSLGDCSSSTTSLCRPDSSVGLVCFNNVNDVLEMRLVEGPALRPNTHSGRLEVRLSPLMPWGSVCDDSFQGQSATAACRQMGYKIGESLRHSFWESLFEEEGVFGSSERTWLDEVSCEPGQEFLDCDHDIWGYHDCDPVEDVGVSCSNFSVRLLSAVPNDYHIGSVEVYLERENGWFEVCDVDWDDNDARVACRELGFADGRALCCNSLGSVSYGSLTAMGSMTNFTCTGKEESLTECGMIQTGLCNFNEAIINLAAVICYDKPFEEIDTTLKTRVVDGSEHAGILEVQYMGVWGRVCMDDSIFESEFTDNEASVACRMMGKGYSGGKRINNEKTDDIYHAWLRGLTCLGNESSIEDCDHPAWGSPALDNCEGPVRVVCYKSALELVIQEPAMGVDVRGVLTVKYDGTTSVVCGDDWGDQEANAACRTIGYNGGRAWVPHTYDHSLVPILSGVKCRKSETNFFQCDNHGWNIPSEECITNPKPAGIACFEETKLDPGYKASGVLQLFDNKTSTWSTICRNGFDEIDAMVACKKYGFSQGTVLPAGAFGIVGSDVGHLRTSINCTGSETHITDCPYDEDIVDCNLYGDYVSVSCFNEVRTGTFAVENGFSDDTQAVGVLKIFQNNTWGFACGQTFNELDALVFCKELGIALGHSYSGGVSFTQQKDVKGPYFVTFPNCNGSEERYADCSSSQYLCTDAAAASVLCYTSGGPSLEITGHGGPKQGARLQLNINNVPGAICANKWDDQDASVACRQLSDVYKRGVATSYPRSSLPIYLSGFECNGEEDHLFTCDNDGWKPNPSVSNCDENSMEAGVVCFGRVFFTEIKQTPDSLSGLLNVKMEDDYDRPVCFESTFTHREAKAVCDELGYSQAAILTPKSLDEDLKYSYYTLTKVQCLEENVHLIDCGMRVGQCPTQNQVRLLCYEYKIDLLSEWTVEKNDHGVVSKAFLDNQYIAAICPQDWDDADADTFCAERGHTGGKALGSTPLDQMETRELVWFGSSVCSDSPNGRKQCEVQQNVSFGCFGQNNRAGVLCYTGEEITMRLVDNGKVSKFAGRVEINYQNVWGTICHKDPNKRLVARTVCQQLGMIDGTIIMASPKRYGMTDSPIYLKNVDCSASEDSILLCSHDGWGMDEGCTHENDLEVLCYSNVRIFPDAESPHGAVSIYSGGSYVLLCSEGFTDAEADVICRSLFYNSGKAICCSALPIPYLRIGASNAHCSGTESSLLDCNLNMDRESFNCPSAKYASVACSNELVNEYLPFLERGDRGRVHIRYYGLTGSVCAKGFTHNDAKVLCRELGFSTGLAFTTTNTDDLQFPWLVTPQCLGVESSLSTCPKFSLGMAPACDEIATVQCLPATDPGKIEVRIADIPGAVYGIPKVKIGGTWGTICDDLTLSDEEAVVLCKELGGSGGTFLHISDPSVLSRPSPILTGLKCQGDESSISQCQMYAFGFGDMAESCAIRFDHAVLQCFNSVELVQGPVQARSGGLVLLHEKETDEWHPVCDGTISDKEASVICKNFGYQYGKQQCCNAFGELEETANTFVTKLSCPSMDSLISNCSVSRGKACPTEGSIASVHCRSSPFPVENLQIVHLPDFVGSPTVQRYGIEGRVCAEGFQEKEANVICKERGYAKGHMLMNSKVGTGSTFMVGSLNCSGTETRISDCDYAVWNSDGSCPNREEPNVLCTRTVLNSLKYQVNTDSGRAEVVVDGTTYVLGFHSFSNKEAAVFCKSLGKGYLSGNTLIRRVPGTVQERILMDFISCSGTESSILECTGSLLPEAPSEVTADSVVYVECSLGAPVNLNLMLLLEWLTFFFRSAVVIVPFNTCVSSAVELVQGPVQARSGGLVLLHEKETDEWHPVCDGTISDKEASVICKNFGYQYGKQQCCNAFGELEETANTFVTKLSCPSMDSLISNCSVSRGKACPTEGSIASVHCRSSPFPVENLQIVHLPDFVGSPTVQRYGIEGRVCAEGFQEKEANVICKERGYAKGHMLMNSKVGTGSTFMVGSLNCSGTETRISDCDYAVWNSDGSCPNREEPNVLCTRTVLNSLKYQVNTDSGRAEVVVDGTTYVLGFHSFSNKEAAVFCKSLGKGYLSGNTLIRRVPGTVQERILMDFISCSGTESSILECTGSLLPEAPSEVTADSVVYVECSLGVQLDSGPTPSSGILSIFNTQTDRYGVVCDKDFGQKEADVACKTLGYEKGILHCCQAYGYNFEEPLFKDFQCNGAEQSILECDHNPAATRSPFFCNRQDYVAITCYKGERPDDFTVSMDATNQNIQSGLVRVTYLGIEGTICSDGWDDADANVLCRHLGFDKGTAYNHYKPGFTIDASEGPFWLSEISCFGNETDLTSCPHSGLGSVTHCRNDHFAGAFCSDDSIVTYRLAGSDNVQSGRVEVYINNQWGTVCDFNWDSKDAAVMCRMLGYATGDEISDTSLDNVGTGPIWELGARCSGTESTINECPHQGWSENRRQSCEAHSDDAAVFCYSSVKLERASGMETNHGPVNYYYSNKWYRVCSDGFTDLSARLVCQEMGFYDGRSLCCSAYSGETVSGRKILPNITFECVGDETFITQCRQESECISGYYASVVCLGKDDNFDENEYQVTMSPGEEMKGALEVSHLGIKGRICSAGWTDKEADVFCKSRSFKGGSAYHRSYFDEYISSKSIGPLLMSNVICNGTERDLTECSFNDRSNLGNCSDSHTAAVYCYKEEGIKYRLVFNDTFDQSNFGRVEMSVDGKWGTVCDKMWNDKAARVVCRGKKFRDGAAQNNAPYGGGEGPIWLHSIQCTGEEAYLHQCAHDGFYENPNVFGNSFWFINPCSLHSNDASVFCFNDVKLDQPLEQSSGGLLYNMDDKWKHICSDESFSRKEAMVACKSLLQDYVDGVPIQKGVFGEMEEPLAPVSFSCSGEESTLSECSHNTASQCASETYMSVACFKETLTDSDFEFNLTLSSDSIRTGDNHGILEVRDKGAWGRICMHEFTDAEASVACKSLNFKGGHKYLHLFRNRLPILWSGVKCSGSETSLDQCMHSSIDKEHCHYNANDAGVVCYKSEGVKYRLTGGKDQNSGRVEIGVDGIYGSICAINWQQGNSKVLCRSMGYTDGIPTYDENPDLDYLAPVMSFFLCEGTEDSLLSCINSGFDDGAHVFVCGGSAYASCFKEEVQITEVRLQGGNSTAGRLEVYVTPLNAWGTVCDDSWDDIDAGVACRQMGFDDGIVMESDYETGTGNIFLDNVECLGNETNIGLCKSTGINAHNCDHSEDAGVVCFNYTETTVPPPASTPSEVSTPKPTKSPATTKAPTQLPTTPPTKPPTAPPTKPPAPQPATSPKIEFTTKLPTTQVKEVTTSQITPTPAIPTKLPGSGEKRDQKDRKTKVIIAACITIVLAIVLAAVVVFLVYKYRLRTKPSIPHERFHDDIIEHSYDGSLTMQNQMYSMSQGDPDDPVVQSMNDGSEILMDPSGSVSFSKGTTSPEVDDDAPQEGFSNPLYGVMKNSAETSVDAVTVDMNGSEPSNQTQT</sequence>
<dbReference type="PANTHER" id="PTHR48071:SF18">
    <property type="entry name" value="DELETED IN MALIGNANT BRAIN TUMORS 1 PROTEIN-RELATED"/>
    <property type="match status" value="1"/>
</dbReference>
<keyword evidence="6" id="KW-1185">Reference proteome</keyword>
<feature type="disulfide bond" evidence="2">
    <location>
        <begin position="1899"/>
        <end position="1960"/>
    </location>
</feature>
<feature type="disulfide bond" evidence="2">
    <location>
        <begin position="708"/>
        <end position="718"/>
    </location>
</feature>
<feature type="domain" description="SRCR" evidence="5">
    <location>
        <begin position="305"/>
        <end position="411"/>
    </location>
</feature>
<reference evidence="7" key="1">
    <citation type="submission" date="2025-08" db="UniProtKB">
        <authorList>
            <consortium name="RefSeq"/>
        </authorList>
    </citation>
    <scope>IDENTIFICATION</scope>
</reference>
<feature type="disulfide bond" evidence="2">
    <location>
        <begin position="925"/>
        <end position="935"/>
    </location>
</feature>
<comment type="caution">
    <text evidence="2">Lacks conserved residue(s) required for the propagation of feature annotation.</text>
</comment>